<sequence>MPVDQFLHEFMPPLPSDPKLPKLSNYKGHFNKMPVVKLENDMYKPFIDLIQCAKHDLIPGYKLVNTAHSYDKDMGDGRKIKPDPSMYKASVDTSSKRTQFGELELHFELKPDTYSDPFDDPASAKVDRTTHKFDASPGKRSNARSQLIHYVTEWCSRQHRRFAFTVFVGDPYVRFIRWDRAGAIVSEKFNYREDSRPLIQFLWRFSHRDDVTRGKDPTVRRANPQEVKLAHEHLSEWDPKAERPVVVFEVPGEDGRVREFIAWGSVSRPCSLTGRCTRAYPVYERASGKRYFLNDTWRAYDLAQEAHILRELQAAGVEHVPPFVCGGDLPDAVTMTDLYVPDDDDKAQSGDGGDKPGNSEAPKKHEPLRPKRNAPWRCGSNWRRVTQRFHHRFVVDFIGKHLNQFANSKQLMQVVSDAFKAHQQAYQRCKIIHRDISSNNILIDDTGRGILNDWDLAKHESELAKGRRHERTGTWEFMSCLLLTSHHSIHTIQDDMESFVHIVLYHALRYLPHNQPLRIVYIMDGLFHDQNLLPDGSYLGGEGKKSMFITDAFVGPDLQFSPEPLHGWMRWAFAAVRQWINRVNPAPANHDNALSFGAAHLKGASLPTPPAAATPSTADCVLHDHNAMAAIFDYALSLEWPNDDRPIDALATQASAQAAHPKNSSKRSLASGEVGGDDSERGSKRSKTSLSAPAPRQNAESSRRTSARLQTRRSKTTGSGRV</sequence>
<gene>
    <name evidence="3" type="ORF">LshimejAT787_0705520</name>
</gene>
<dbReference type="AlphaFoldDB" id="A0A9P3PP47"/>
<dbReference type="InterPro" id="IPR040976">
    <property type="entry name" value="Pkinase_fungal"/>
</dbReference>
<protein>
    <recommendedName>
        <fullName evidence="2">Protein kinase domain-containing protein</fullName>
    </recommendedName>
</protein>
<dbReference type="GO" id="GO:0005524">
    <property type="term" value="F:ATP binding"/>
    <property type="evidence" value="ECO:0007669"/>
    <property type="project" value="InterPro"/>
</dbReference>
<accession>A0A9P3PP47</accession>
<dbReference type="SUPFAM" id="SSF56112">
    <property type="entry name" value="Protein kinase-like (PK-like)"/>
    <property type="match status" value="1"/>
</dbReference>
<evidence type="ECO:0000313" key="4">
    <source>
        <dbReference type="Proteomes" id="UP001063166"/>
    </source>
</evidence>
<dbReference type="GO" id="GO:0004672">
    <property type="term" value="F:protein kinase activity"/>
    <property type="evidence" value="ECO:0007669"/>
    <property type="project" value="InterPro"/>
</dbReference>
<dbReference type="EMBL" id="BRPK01000007">
    <property type="protein sequence ID" value="GLB40042.1"/>
    <property type="molecule type" value="Genomic_DNA"/>
</dbReference>
<proteinExistence type="predicted"/>
<dbReference type="PANTHER" id="PTHR38248:SF2">
    <property type="entry name" value="FUNK1 11"/>
    <property type="match status" value="1"/>
</dbReference>
<organism evidence="3 4">
    <name type="scientific">Lyophyllum shimeji</name>
    <name type="common">Hon-shimeji</name>
    <name type="synonym">Tricholoma shimeji</name>
    <dbReference type="NCBI Taxonomy" id="47721"/>
    <lineage>
        <taxon>Eukaryota</taxon>
        <taxon>Fungi</taxon>
        <taxon>Dikarya</taxon>
        <taxon>Basidiomycota</taxon>
        <taxon>Agaricomycotina</taxon>
        <taxon>Agaricomycetes</taxon>
        <taxon>Agaricomycetidae</taxon>
        <taxon>Agaricales</taxon>
        <taxon>Tricholomatineae</taxon>
        <taxon>Lyophyllaceae</taxon>
        <taxon>Lyophyllum</taxon>
    </lineage>
</organism>
<feature type="region of interest" description="Disordered" evidence="1">
    <location>
        <begin position="339"/>
        <end position="376"/>
    </location>
</feature>
<dbReference type="InterPro" id="IPR008266">
    <property type="entry name" value="Tyr_kinase_AS"/>
</dbReference>
<dbReference type="InterPro" id="IPR000719">
    <property type="entry name" value="Prot_kinase_dom"/>
</dbReference>
<feature type="region of interest" description="Disordered" evidence="1">
    <location>
        <begin position="653"/>
        <end position="722"/>
    </location>
</feature>
<comment type="caution">
    <text evidence="3">The sequence shown here is derived from an EMBL/GenBank/DDBJ whole genome shotgun (WGS) entry which is preliminary data.</text>
</comment>
<dbReference type="PANTHER" id="PTHR38248">
    <property type="entry name" value="FUNK1 6"/>
    <property type="match status" value="1"/>
</dbReference>
<dbReference type="InterPro" id="IPR011009">
    <property type="entry name" value="Kinase-like_dom_sf"/>
</dbReference>
<feature type="domain" description="Protein kinase" evidence="2">
    <location>
        <begin position="205"/>
        <end position="569"/>
    </location>
</feature>
<evidence type="ECO:0000259" key="2">
    <source>
        <dbReference type="PROSITE" id="PS50011"/>
    </source>
</evidence>
<keyword evidence="4" id="KW-1185">Reference proteome</keyword>
<dbReference type="OrthoDB" id="5592585at2759"/>
<name>A0A9P3PP47_LYOSH</name>
<reference evidence="3" key="1">
    <citation type="submission" date="2022-07" db="EMBL/GenBank/DDBJ databases">
        <title>The genome of Lyophyllum shimeji provides insight into the initial evolution of ectomycorrhizal fungal genome.</title>
        <authorList>
            <person name="Kobayashi Y."/>
            <person name="Shibata T."/>
            <person name="Hirakawa H."/>
            <person name="Shigenobu S."/>
            <person name="Nishiyama T."/>
            <person name="Yamada A."/>
            <person name="Hasebe M."/>
            <person name="Kawaguchi M."/>
        </authorList>
    </citation>
    <scope>NUCLEOTIDE SEQUENCE</scope>
    <source>
        <strain evidence="3">AT787</strain>
    </source>
</reference>
<evidence type="ECO:0000256" key="1">
    <source>
        <dbReference type="SAM" id="MobiDB-lite"/>
    </source>
</evidence>
<dbReference type="Gene3D" id="1.10.510.10">
    <property type="entry name" value="Transferase(Phosphotransferase) domain 1"/>
    <property type="match status" value="1"/>
</dbReference>
<dbReference type="Pfam" id="PF17667">
    <property type="entry name" value="Pkinase_fungal"/>
    <property type="match status" value="1"/>
</dbReference>
<evidence type="ECO:0000313" key="3">
    <source>
        <dbReference type="EMBL" id="GLB40042.1"/>
    </source>
</evidence>
<dbReference type="Proteomes" id="UP001063166">
    <property type="component" value="Unassembled WGS sequence"/>
</dbReference>
<dbReference type="PROSITE" id="PS50011">
    <property type="entry name" value="PROTEIN_KINASE_DOM"/>
    <property type="match status" value="1"/>
</dbReference>
<dbReference type="PROSITE" id="PS00109">
    <property type="entry name" value="PROTEIN_KINASE_TYR"/>
    <property type="match status" value="1"/>
</dbReference>